<name>A0A8J3N447_9CHLR</name>
<dbReference type="AlphaFoldDB" id="A0A8J3N447"/>
<gene>
    <name evidence="1" type="ORF">KSF_049780</name>
</gene>
<organism evidence="1 2">
    <name type="scientific">Reticulibacter mediterranei</name>
    <dbReference type="NCBI Taxonomy" id="2778369"/>
    <lineage>
        <taxon>Bacteria</taxon>
        <taxon>Bacillati</taxon>
        <taxon>Chloroflexota</taxon>
        <taxon>Ktedonobacteria</taxon>
        <taxon>Ktedonobacterales</taxon>
        <taxon>Reticulibacteraceae</taxon>
        <taxon>Reticulibacter</taxon>
    </lineage>
</organism>
<keyword evidence="2" id="KW-1185">Reference proteome</keyword>
<dbReference type="Gene3D" id="2.130.10.10">
    <property type="entry name" value="YVTN repeat-like/Quinoprotein amine dehydrogenase"/>
    <property type="match status" value="1"/>
</dbReference>
<dbReference type="Proteomes" id="UP000597444">
    <property type="component" value="Unassembled WGS sequence"/>
</dbReference>
<dbReference type="CDD" id="cd15482">
    <property type="entry name" value="Sialidase_non-viral"/>
    <property type="match status" value="1"/>
</dbReference>
<dbReference type="InterPro" id="IPR015943">
    <property type="entry name" value="WD40/YVTN_repeat-like_dom_sf"/>
</dbReference>
<comment type="caution">
    <text evidence="1">The sequence shown here is derived from an EMBL/GenBank/DDBJ whole genome shotgun (WGS) entry which is preliminary data.</text>
</comment>
<dbReference type="Pfam" id="PF02012">
    <property type="entry name" value="BNR"/>
    <property type="match status" value="1"/>
</dbReference>
<evidence type="ECO:0000313" key="2">
    <source>
        <dbReference type="Proteomes" id="UP000597444"/>
    </source>
</evidence>
<keyword evidence="1" id="KW-0378">Hydrolase</keyword>
<evidence type="ECO:0000313" key="1">
    <source>
        <dbReference type="EMBL" id="GHO94930.1"/>
    </source>
</evidence>
<accession>A0A8J3N447</accession>
<dbReference type="EMBL" id="BNJK01000001">
    <property type="protein sequence ID" value="GHO94930.1"/>
    <property type="molecule type" value="Genomic_DNA"/>
</dbReference>
<dbReference type="SUPFAM" id="SSF110296">
    <property type="entry name" value="Oligoxyloglucan reducing end-specific cellobiohydrolase"/>
    <property type="match status" value="1"/>
</dbReference>
<proteinExistence type="predicted"/>
<dbReference type="PANTHER" id="PTHR43739">
    <property type="entry name" value="XYLOGLUCANASE (EUROFUNG)"/>
    <property type="match status" value="1"/>
</dbReference>
<dbReference type="GO" id="GO:0010411">
    <property type="term" value="P:xyloglucan metabolic process"/>
    <property type="evidence" value="ECO:0007669"/>
    <property type="project" value="TreeGrafter"/>
</dbReference>
<dbReference type="RefSeq" id="WP_220205637.1">
    <property type="nucleotide sequence ID" value="NZ_BNJK01000001.1"/>
</dbReference>
<dbReference type="GO" id="GO:0016787">
    <property type="term" value="F:hydrolase activity"/>
    <property type="evidence" value="ECO:0007669"/>
    <property type="project" value="UniProtKB-KW"/>
</dbReference>
<protein>
    <submittedName>
        <fullName evidence="1">Glycosyl hydrolase</fullName>
    </submittedName>
</protein>
<dbReference type="InterPro" id="IPR052025">
    <property type="entry name" value="Xyloglucanase_GH74"/>
</dbReference>
<reference evidence="1" key="1">
    <citation type="submission" date="2020-10" db="EMBL/GenBank/DDBJ databases">
        <title>Taxonomic study of unclassified bacteria belonging to the class Ktedonobacteria.</title>
        <authorList>
            <person name="Yabe S."/>
            <person name="Wang C.M."/>
            <person name="Zheng Y."/>
            <person name="Sakai Y."/>
            <person name="Cavaletti L."/>
            <person name="Monciardini P."/>
            <person name="Donadio S."/>
        </authorList>
    </citation>
    <scope>NUCLEOTIDE SEQUENCE</scope>
    <source>
        <strain evidence="1">ID150040</strain>
    </source>
</reference>
<dbReference type="PANTHER" id="PTHR43739:SF5">
    <property type="entry name" value="EXO-ALPHA-SIALIDASE"/>
    <property type="match status" value="1"/>
</dbReference>
<sequence>MMNLFVATGDGLAHLQQQLGNWTASLKLQGQGIQCLALDPQQSNTLYAGSSDNGMWKSTDGGITWLHLDLPQANIFSLAVSPIDGTVYAGCEPSMLFKSNDGGETWRELAALRAIPSAPTWSFPPRPWTSHVRWIAPNPHNAQVLLVGIELGGLMYSEDGGETWEDHRFNAQRDVHALAWHPQAAGRAYEAGGGGTAWSRDGGKSWERLDAGRSHHYTWGLAVDADDPDCWYISACPGPRQAHYSPNAQAAIYRWQQSGPWKPVLSSLIHFPYALTCLAGQLYAGLSDGNIYASSDKGENWHCLEIQGDQIPKILAIAGTVK</sequence>
<dbReference type="InterPro" id="IPR002860">
    <property type="entry name" value="BNR_rpt"/>
</dbReference>